<evidence type="ECO:0000313" key="3">
    <source>
        <dbReference type="Proteomes" id="UP000516437"/>
    </source>
</evidence>
<protein>
    <recommendedName>
        <fullName evidence="1">RNase H type-1 domain-containing protein</fullName>
    </recommendedName>
</protein>
<dbReference type="Pfam" id="PF13456">
    <property type="entry name" value="RVT_3"/>
    <property type="match status" value="1"/>
</dbReference>
<dbReference type="CDD" id="cd06222">
    <property type="entry name" value="RNase_H_like"/>
    <property type="match status" value="1"/>
</dbReference>
<dbReference type="EMBL" id="RXIC02000021">
    <property type="protein sequence ID" value="KAB1219861.1"/>
    <property type="molecule type" value="Genomic_DNA"/>
</dbReference>
<dbReference type="OrthoDB" id="1174651at2759"/>
<evidence type="ECO:0000313" key="2">
    <source>
        <dbReference type="EMBL" id="KAB1219861.1"/>
    </source>
</evidence>
<dbReference type="SUPFAM" id="SSF53098">
    <property type="entry name" value="Ribonuclease H-like"/>
    <property type="match status" value="1"/>
</dbReference>
<dbReference type="Gene3D" id="3.30.420.10">
    <property type="entry name" value="Ribonuclease H-like superfamily/Ribonuclease H"/>
    <property type="match status" value="1"/>
</dbReference>
<dbReference type="InterPro" id="IPR044730">
    <property type="entry name" value="RNase_H-like_dom_plant"/>
</dbReference>
<sequence length="234" mass="25999">MELEGLRITGKHPWGIVDLDTEEAEYLLSAPAHSFSIDTGNGCSSSINTTIGFESSMSNQSFEPLDGGPLKCLDKKLSSPESISWKAPPLESTKINVDVVVRDDFVMVAVVIRDNKGACLGMSVRKLEAMSPLEGELNALKLGFEEVSNRGIHSFILESDSENAVKAVKNHPKRTEWEFHHTVEEIHAQLRQLHDWEIQHVYHSANPVVHNLARWTASIFSNGSHPIIPEILKI</sequence>
<dbReference type="InterPro" id="IPR053151">
    <property type="entry name" value="RNase_H-like"/>
</dbReference>
<proteinExistence type="predicted"/>
<reference evidence="2 3" key="1">
    <citation type="journal article" date="2019" name="Plant Biotechnol. J.">
        <title>The red bayberry genome and genetic basis of sex determination.</title>
        <authorList>
            <person name="Jia H.M."/>
            <person name="Jia H.J."/>
            <person name="Cai Q.L."/>
            <person name="Wang Y."/>
            <person name="Zhao H.B."/>
            <person name="Yang W.F."/>
            <person name="Wang G.Y."/>
            <person name="Li Y.H."/>
            <person name="Zhan D.L."/>
            <person name="Shen Y.T."/>
            <person name="Niu Q.F."/>
            <person name="Chang L."/>
            <person name="Qiu J."/>
            <person name="Zhao L."/>
            <person name="Xie H.B."/>
            <person name="Fu W.Y."/>
            <person name="Jin J."/>
            <person name="Li X.W."/>
            <person name="Jiao Y."/>
            <person name="Zhou C.C."/>
            <person name="Tu T."/>
            <person name="Chai C.Y."/>
            <person name="Gao J.L."/>
            <person name="Fan L.J."/>
            <person name="van de Weg E."/>
            <person name="Wang J.Y."/>
            <person name="Gao Z.S."/>
        </authorList>
    </citation>
    <scope>NUCLEOTIDE SEQUENCE [LARGE SCALE GENOMIC DNA]</scope>
    <source>
        <tissue evidence="2">Leaves</tissue>
    </source>
</reference>
<feature type="domain" description="RNase H type-1" evidence="1">
    <location>
        <begin position="107"/>
        <end position="215"/>
    </location>
</feature>
<dbReference type="InterPro" id="IPR012337">
    <property type="entry name" value="RNaseH-like_sf"/>
</dbReference>
<dbReference type="GO" id="GO:0003676">
    <property type="term" value="F:nucleic acid binding"/>
    <property type="evidence" value="ECO:0007669"/>
    <property type="project" value="InterPro"/>
</dbReference>
<dbReference type="AlphaFoldDB" id="A0A6A1W3R2"/>
<dbReference type="GO" id="GO:0004523">
    <property type="term" value="F:RNA-DNA hybrid ribonuclease activity"/>
    <property type="evidence" value="ECO:0007669"/>
    <property type="project" value="InterPro"/>
</dbReference>
<organism evidence="2 3">
    <name type="scientific">Morella rubra</name>
    <name type="common">Chinese bayberry</name>
    <dbReference type="NCBI Taxonomy" id="262757"/>
    <lineage>
        <taxon>Eukaryota</taxon>
        <taxon>Viridiplantae</taxon>
        <taxon>Streptophyta</taxon>
        <taxon>Embryophyta</taxon>
        <taxon>Tracheophyta</taxon>
        <taxon>Spermatophyta</taxon>
        <taxon>Magnoliopsida</taxon>
        <taxon>eudicotyledons</taxon>
        <taxon>Gunneridae</taxon>
        <taxon>Pentapetalae</taxon>
        <taxon>rosids</taxon>
        <taxon>fabids</taxon>
        <taxon>Fagales</taxon>
        <taxon>Myricaceae</taxon>
        <taxon>Morella</taxon>
    </lineage>
</organism>
<dbReference type="PANTHER" id="PTHR47723:SF19">
    <property type="entry name" value="POLYNUCLEOTIDYL TRANSFERASE, RIBONUCLEASE H-LIKE SUPERFAMILY PROTEIN"/>
    <property type="match status" value="1"/>
</dbReference>
<dbReference type="Proteomes" id="UP000516437">
    <property type="component" value="Chromosome 3"/>
</dbReference>
<keyword evidence="3" id="KW-1185">Reference proteome</keyword>
<evidence type="ECO:0000259" key="1">
    <source>
        <dbReference type="Pfam" id="PF13456"/>
    </source>
</evidence>
<gene>
    <name evidence="2" type="ORF">CJ030_MR3G009503</name>
</gene>
<dbReference type="InterPro" id="IPR036397">
    <property type="entry name" value="RNaseH_sf"/>
</dbReference>
<comment type="caution">
    <text evidence="2">The sequence shown here is derived from an EMBL/GenBank/DDBJ whole genome shotgun (WGS) entry which is preliminary data.</text>
</comment>
<accession>A0A6A1W3R2</accession>
<name>A0A6A1W3R2_9ROSI</name>
<dbReference type="InterPro" id="IPR002156">
    <property type="entry name" value="RNaseH_domain"/>
</dbReference>
<dbReference type="PANTHER" id="PTHR47723">
    <property type="entry name" value="OS05G0353850 PROTEIN"/>
    <property type="match status" value="1"/>
</dbReference>